<dbReference type="InterPro" id="IPR011009">
    <property type="entry name" value="Kinase-like_dom_sf"/>
</dbReference>
<dbReference type="PANTHER" id="PTHR24346">
    <property type="entry name" value="MAP/MICROTUBULE AFFINITY-REGULATING KINASE"/>
    <property type="match status" value="1"/>
</dbReference>
<dbReference type="Pfam" id="PF00069">
    <property type="entry name" value="Pkinase"/>
    <property type="match status" value="1"/>
</dbReference>
<dbReference type="PROSITE" id="PS50011">
    <property type="entry name" value="PROTEIN_KINASE_DOM"/>
    <property type="match status" value="1"/>
</dbReference>
<dbReference type="InterPro" id="IPR000719">
    <property type="entry name" value="Prot_kinase_dom"/>
</dbReference>
<dbReference type="SMART" id="SM00220">
    <property type="entry name" value="S_TKc"/>
    <property type="match status" value="1"/>
</dbReference>
<evidence type="ECO:0000256" key="4">
    <source>
        <dbReference type="ARBA" id="ARBA00022527"/>
    </source>
</evidence>
<dbReference type="EMBL" id="CAXDID020000795">
    <property type="protein sequence ID" value="CAL6114359.1"/>
    <property type="molecule type" value="Genomic_DNA"/>
</dbReference>
<comment type="catalytic activity">
    <reaction evidence="10">
        <text>L-seryl-[protein] + ATP = O-phospho-L-seryl-[protein] + ADP + H(+)</text>
        <dbReference type="Rhea" id="RHEA:17989"/>
        <dbReference type="Rhea" id="RHEA-COMP:9863"/>
        <dbReference type="Rhea" id="RHEA-COMP:11604"/>
        <dbReference type="ChEBI" id="CHEBI:15378"/>
        <dbReference type="ChEBI" id="CHEBI:29999"/>
        <dbReference type="ChEBI" id="CHEBI:30616"/>
        <dbReference type="ChEBI" id="CHEBI:83421"/>
        <dbReference type="ChEBI" id="CHEBI:456216"/>
        <dbReference type="EC" id="2.7.11.1"/>
    </reaction>
</comment>
<evidence type="ECO:0000256" key="10">
    <source>
        <dbReference type="ARBA" id="ARBA00048679"/>
    </source>
</evidence>
<dbReference type="FunFam" id="1.10.510.10:FF:001222">
    <property type="entry name" value="Serine/threonine-protein kinase ppk25"/>
    <property type="match status" value="1"/>
</dbReference>
<keyword evidence="3" id="KW-0963">Cytoplasm</keyword>
<organism evidence="15">
    <name type="scientific">Hexamita inflata</name>
    <dbReference type="NCBI Taxonomy" id="28002"/>
    <lineage>
        <taxon>Eukaryota</taxon>
        <taxon>Metamonada</taxon>
        <taxon>Diplomonadida</taxon>
        <taxon>Hexamitidae</taxon>
        <taxon>Hexamitinae</taxon>
        <taxon>Hexamita</taxon>
    </lineage>
</organism>
<comment type="caution">
    <text evidence="15">The sequence shown here is derived from an EMBL/GenBank/DDBJ whole genome shotgun (WGS) entry which is preliminary data.</text>
</comment>
<evidence type="ECO:0000313" key="16">
    <source>
        <dbReference type="EMBL" id="CAL6114359.1"/>
    </source>
</evidence>
<keyword evidence="17" id="KW-1185">Reference proteome</keyword>
<keyword evidence="4 12" id="KW-0723">Serine/threonine-protein kinase</keyword>
<protein>
    <recommendedName>
        <fullName evidence="2">non-specific serine/threonine protein kinase</fullName>
        <ecNumber evidence="2">2.7.11.1</ecNumber>
    </recommendedName>
</protein>
<reference evidence="16 17" key="2">
    <citation type="submission" date="2024-07" db="EMBL/GenBank/DDBJ databases">
        <authorList>
            <person name="Akdeniz Z."/>
        </authorList>
    </citation>
    <scope>NUCLEOTIDE SEQUENCE [LARGE SCALE GENOMIC DNA]</scope>
</reference>
<sequence>MSEEPPQGGNQGQAEKVHVKRVSNYITGKQLGRGTFGDVRLATHMITGERVAMKILEKEKIKCEDDFRRVVREIQVLKLLKNPNIVKLLEVIDTPRHIYLVTDFVDNGELFAYVVQNKRLKEDQACKFFRQIVNGVHYCHLRKVCHRDLKLENILLDSQLNVKIIDFGLSNVLAKDYKLKTACGSPSYASPEMLSQKKYDGPMVDVWACGVILFAMICGYLPFDDDDLQKLYKKIISGIFKIPSFVSPQAQDLIMKILVTDPSKRIPLLEIMKHPWFLEACADPIPKFQEIDPPTVIDFKIVYTMVQTLQDWDAVKIVKALSTNRHNQMTATYYLLSEKRQTENPDKIWKYDEQAHYAKALGFNLQEDGTVIFEPGQMDNEDKKEPVAEAPSCFNDNQGQSEYTKTDNFDDKAELEKKRLEKERILEEANKQKKQVEGGPVEKNEE</sequence>
<dbReference type="EMBL" id="CATOUU010000498">
    <property type="protein sequence ID" value="CAI9931759.1"/>
    <property type="molecule type" value="Genomic_DNA"/>
</dbReference>
<evidence type="ECO:0000256" key="13">
    <source>
        <dbReference type="SAM" id="MobiDB-lite"/>
    </source>
</evidence>
<feature type="region of interest" description="Disordered" evidence="13">
    <location>
        <begin position="426"/>
        <end position="446"/>
    </location>
</feature>
<evidence type="ECO:0000256" key="12">
    <source>
        <dbReference type="RuleBase" id="RU000304"/>
    </source>
</evidence>
<keyword evidence="8 11" id="KW-0067">ATP-binding</keyword>
<gene>
    <name evidence="15" type="ORF">HINF_LOCUS19404</name>
    <name evidence="16" type="ORF">HINF_LOCUS77937</name>
</gene>
<keyword evidence="5" id="KW-0808">Transferase</keyword>
<dbReference type="EC" id="2.7.11.1" evidence="2"/>
<comment type="subcellular location">
    <subcellularLocation>
        <location evidence="1">Cytoplasm</location>
    </subcellularLocation>
</comment>
<dbReference type="PROSITE" id="PS00107">
    <property type="entry name" value="PROTEIN_KINASE_ATP"/>
    <property type="match status" value="1"/>
</dbReference>
<dbReference type="AlphaFoldDB" id="A0AA86P779"/>
<dbReference type="GO" id="GO:0035556">
    <property type="term" value="P:intracellular signal transduction"/>
    <property type="evidence" value="ECO:0007669"/>
    <property type="project" value="TreeGrafter"/>
</dbReference>
<feature type="domain" description="Protein kinase" evidence="14">
    <location>
        <begin position="25"/>
        <end position="277"/>
    </location>
</feature>
<dbReference type="GO" id="GO:0005737">
    <property type="term" value="C:cytoplasm"/>
    <property type="evidence" value="ECO:0007669"/>
    <property type="project" value="UniProtKB-SubCell"/>
</dbReference>
<dbReference type="Proteomes" id="UP001642409">
    <property type="component" value="Unassembled WGS sequence"/>
</dbReference>
<evidence type="ECO:0000256" key="1">
    <source>
        <dbReference type="ARBA" id="ARBA00004496"/>
    </source>
</evidence>
<feature type="region of interest" description="Disordered" evidence="13">
    <location>
        <begin position="375"/>
        <end position="411"/>
    </location>
</feature>
<dbReference type="FunFam" id="3.30.200.20:FF:000003">
    <property type="entry name" value="Non-specific serine/threonine protein kinase"/>
    <property type="match status" value="1"/>
</dbReference>
<evidence type="ECO:0000313" key="15">
    <source>
        <dbReference type="EMBL" id="CAI9931759.1"/>
    </source>
</evidence>
<keyword evidence="6 11" id="KW-0547">Nucleotide-binding</keyword>
<dbReference type="PANTHER" id="PTHR24346:SF82">
    <property type="entry name" value="KP78A-RELATED"/>
    <property type="match status" value="1"/>
</dbReference>
<evidence type="ECO:0000256" key="9">
    <source>
        <dbReference type="ARBA" id="ARBA00047899"/>
    </source>
</evidence>
<reference evidence="15" key="1">
    <citation type="submission" date="2023-06" db="EMBL/GenBank/DDBJ databases">
        <authorList>
            <person name="Kurt Z."/>
        </authorList>
    </citation>
    <scope>NUCLEOTIDE SEQUENCE</scope>
</reference>
<evidence type="ECO:0000256" key="8">
    <source>
        <dbReference type="ARBA" id="ARBA00022840"/>
    </source>
</evidence>
<evidence type="ECO:0000259" key="14">
    <source>
        <dbReference type="PROSITE" id="PS50011"/>
    </source>
</evidence>
<dbReference type="SUPFAM" id="SSF56112">
    <property type="entry name" value="Protein kinase-like (PK-like)"/>
    <property type="match status" value="1"/>
</dbReference>
<accession>A0AA86P779</accession>
<dbReference type="InterPro" id="IPR017441">
    <property type="entry name" value="Protein_kinase_ATP_BS"/>
</dbReference>
<feature type="compositionally biased region" description="Polar residues" evidence="13">
    <location>
        <begin position="394"/>
        <end position="403"/>
    </location>
</feature>
<evidence type="ECO:0000256" key="2">
    <source>
        <dbReference type="ARBA" id="ARBA00012513"/>
    </source>
</evidence>
<dbReference type="Gene3D" id="1.10.510.10">
    <property type="entry name" value="Transferase(Phosphotransferase) domain 1"/>
    <property type="match status" value="1"/>
</dbReference>
<evidence type="ECO:0000256" key="3">
    <source>
        <dbReference type="ARBA" id="ARBA00022490"/>
    </source>
</evidence>
<dbReference type="InterPro" id="IPR008271">
    <property type="entry name" value="Ser/Thr_kinase_AS"/>
</dbReference>
<evidence type="ECO:0000256" key="11">
    <source>
        <dbReference type="PROSITE-ProRule" id="PRU10141"/>
    </source>
</evidence>
<keyword evidence="7 16" id="KW-0418">Kinase</keyword>
<dbReference type="GO" id="GO:0005524">
    <property type="term" value="F:ATP binding"/>
    <property type="evidence" value="ECO:0007669"/>
    <property type="project" value="UniProtKB-UniRule"/>
</dbReference>
<comment type="catalytic activity">
    <reaction evidence="9">
        <text>L-threonyl-[protein] + ATP = O-phospho-L-threonyl-[protein] + ADP + H(+)</text>
        <dbReference type="Rhea" id="RHEA:46608"/>
        <dbReference type="Rhea" id="RHEA-COMP:11060"/>
        <dbReference type="Rhea" id="RHEA-COMP:11605"/>
        <dbReference type="ChEBI" id="CHEBI:15378"/>
        <dbReference type="ChEBI" id="CHEBI:30013"/>
        <dbReference type="ChEBI" id="CHEBI:30616"/>
        <dbReference type="ChEBI" id="CHEBI:61977"/>
        <dbReference type="ChEBI" id="CHEBI:456216"/>
        <dbReference type="EC" id="2.7.11.1"/>
    </reaction>
</comment>
<evidence type="ECO:0000313" key="17">
    <source>
        <dbReference type="Proteomes" id="UP001642409"/>
    </source>
</evidence>
<feature type="binding site" evidence="11">
    <location>
        <position position="54"/>
    </location>
    <ligand>
        <name>ATP</name>
        <dbReference type="ChEBI" id="CHEBI:30616"/>
    </ligand>
</feature>
<evidence type="ECO:0000256" key="7">
    <source>
        <dbReference type="ARBA" id="ARBA00022777"/>
    </source>
</evidence>
<evidence type="ECO:0000256" key="5">
    <source>
        <dbReference type="ARBA" id="ARBA00022679"/>
    </source>
</evidence>
<dbReference type="GO" id="GO:0004674">
    <property type="term" value="F:protein serine/threonine kinase activity"/>
    <property type="evidence" value="ECO:0007669"/>
    <property type="project" value="UniProtKB-KW"/>
</dbReference>
<evidence type="ECO:0000256" key="6">
    <source>
        <dbReference type="ARBA" id="ARBA00022741"/>
    </source>
</evidence>
<dbReference type="CDD" id="cd14003">
    <property type="entry name" value="STKc_AMPK-like"/>
    <property type="match status" value="1"/>
</dbReference>
<comment type="similarity">
    <text evidence="12">Belongs to the protein kinase superfamily.</text>
</comment>
<proteinExistence type="inferred from homology"/>
<name>A0AA86P779_9EUKA</name>
<dbReference type="PROSITE" id="PS00108">
    <property type="entry name" value="PROTEIN_KINASE_ST"/>
    <property type="match status" value="1"/>
</dbReference>